<dbReference type="Pfam" id="PF12481">
    <property type="entry name" value="DUF3700"/>
    <property type="match status" value="1"/>
</dbReference>
<proteinExistence type="predicted"/>
<accession>A0A2P6VAL2</accession>
<reference evidence="3 4" key="1">
    <citation type="journal article" date="2018" name="Plant J.">
        <title>Genome sequences of Chlorella sorokiniana UTEX 1602 and Micractinium conductrix SAG 241.80: implications to maltose excretion by a green alga.</title>
        <authorList>
            <person name="Arriola M.B."/>
            <person name="Velmurugan N."/>
            <person name="Zhang Y."/>
            <person name="Plunkett M.H."/>
            <person name="Hondzo H."/>
            <person name="Barney B.M."/>
        </authorList>
    </citation>
    <scope>NUCLEOTIDE SEQUENCE [LARGE SCALE GENOMIC DNA]</scope>
    <source>
        <strain evidence="3 4">SAG 241.80</strain>
    </source>
</reference>
<dbReference type="Proteomes" id="UP000239649">
    <property type="component" value="Unassembled WGS sequence"/>
</dbReference>
<feature type="region of interest" description="Disordered" evidence="1">
    <location>
        <begin position="52"/>
        <end position="71"/>
    </location>
</feature>
<protein>
    <submittedName>
        <fullName evidence="3">Asparagine synthase (Glutamine-hydrolyzing)</fullName>
    </submittedName>
</protein>
<gene>
    <name evidence="3" type="ORF">C2E20_5592</name>
</gene>
<evidence type="ECO:0000313" key="3">
    <source>
        <dbReference type="EMBL" id="PSC71115.1"/>
    </source>
</evidence>
<dbReference type="SUPFAM" id="SSF56235">
    <property type="entry name" value="N-terminal nucleophile aminohydrolases (Ntn hydrolases)"/>
    <property type="match status" value="1"/>
</dbReference>
<comment type="caution">
    <text evidence="3">The sequence shown here is derived from an EMBL/GenBank/DDBJ whole genome shotgun (WGS) entry which is preliminary data.</text>
</comment>
<evidence type="ECO:0000256" key="1">
    <source>
        <dbReference type="SAM" id="MobiDB-lite"/>
    </source>
</evidence>
<evidence type="ECO:0000313" key="4">
    <source>
        <dbReference type="Proteomes" id="UP000239649"/>
    </source>
</evidence>
<dbReference type="PANTHER" id="PTHR45952:SF4">
    <property type="entry name" value="ALUMINUM INDUCED PROTEIN WITH YGL AND LRDR MOTIFS"/>
    <property type="match status" value="1"/>
</dbReference>
<dbReference type="STRING" id="554055.A0A2P6VAL2"/>
<dbReference type="InterPro" id="IPR024286">
    <property type="entry name" value="DUF3700"/>
</dbReference>
<sequence length="323" mass="34488">MSSEADPPPLRASLRSASQFYLHAPARKALGGLFSGSFRSNEGEARIRALLRSSSGDEGSPRGGGAAAKSPAASPAPLAAAALNDSPATYTLSGGAALLVRFGLCEVAGLGLHHLTPNVHYDPATKTACVFTGHLQNLDELADRYSAEAFAEGPTSPSSILRASRGDPRQLAAETIQRMYMRERSGDLLVLLSELQGQFSFVLFDGEKRQVFAARDSSGSEPLYYELSDDGAVSLSNGLPHVPTDDGCVQWQELPPGHFIAGRSPKLQQFALTPAQLSIRESYERSMDEEMSPRALAMLASRARSLSPENGSGLFDDDPLFVY</sequence>
<dbReference type="PANTHER" id="PTHR45952">
    <property type="entry name" value="ALUMINUM INDUCED PROTEIN WITH YGL AND LRDR MOTIFS"/>
    <property type="match status" value="1"/>
</dbReference>
<feature type="domain" description="DUF3700" evidence="2">
    <location>
        <begin position="191"/>
        <end position="259"/>
    </location>
</feature>
<organism evidence="3 4">
    <name type="scientific">Micractinium conductrix</name>
    <dbReference type="NCBI Taxonomy" id="554055"/>
    <lineage>
        <taxon>Eukaryota</taxon>
        <taxon>Viridiplantae</taxon>
        <taxon>Chlorophyta</taxon>
        <taxon>core chlorophytes</taxon>
        <taxon>Trebouxiophyceae</taxon>
        <taxon>Chlorellales</taxon>
        <taxon>Chlorellaceae</taxon>
        <taxon>Chlorella clade</taxon>
        <taxon>Micractinium</taxon>
    </lineage>
</organism>
<dbReference type="InterPro" id="IPR029055">
    <property type="entry name" value="Ntn_hydrolases_N"/>
</dbReference>
<dbReference type="CDD" id="cd00352">
    <property type="entry name" value="Gn_AT_II"/>
    <property type="match status" value="1"/>
</dbReference>
<dbReference type="EMBL" id="LHPF02000016">
    <property type="protein sequence ID" value="PSC71115.1"/>
    <property type="molecule type" value="Genomic_DNA"/>
</dbReference>
<dbReference type="InterPro" id="IPR044828">
    <property type="entry name" value="TSJT1-like"/>
</dbReference>
<evidence type="ECO:0000259" key="2">
    <source>
        <dbReference type="Pfam" id="PF12481"/>
    </source>
</evidence>
<name>A0A2P6VAL2_9CHLO</name>
<dbReference type="AlphaFoldDB" id="A0A2P6VAL2"/>
<dbReference type="Gene3D" id="3.60.20.10">
    <property type="entry name" value="Glutamine Phosphoribosylpyrophosphate, subunit 1, domain 1"/>
    <property type="match status" value="1"/>
</dbReference>
<dbReference type="OrthoDB" id="2019121at2759"/>
<keyword evidence="4" id="KW-1185">Reference proteome</keyword>